<keyword evidence="1" id="KW-0812">Transmembrane</keyword>
<feature type="transmembrane region" description="Helical" evidence="1">
    <location>
        <begin position="40"/>
        <end position="58"/>
    </location>
</feature>
<protein>
    <recommendedName>
        <fullName evidence="2">LytR/CpsA/Psr regulator C-terminal domain-containing protein</fullName>
    </recommendedName>
</protein>
<organism evidence="3 4">
    <name type="scientific">Actinoplanes couchii</name>
    <dbReference type="NCBI Taxonomy" id="403638"/>
    <lineage>
        <taxon>Bacteria</taxon>
        <taxon>Bacillati</taxon>
        <taxon>Actinomycetota</taxon>
        <taxon>Actinomycetes</taxon>
        <taxon>Micromonosporales</taxon>
        <taxon>Micromonosporaceae</taxon>
        <taxon>Actinoplanes</taxon>
    </lineage>
</organism>
<evidence type="ECO:0000259" key="2">
    <source>
        <dbReference type="Pfam" id="PF13399"/>
    </source>
</evidence>
<gene>
    <name evidence="3" type="ORF">Aco03nite_042520</name>
</gene>
<dbReference type="EMBL" id="BOMG01000054">
    <property type="protein sequence ID" value="GID55848.1"/>
    <property type="molecule type" value="Genomic_DNA"/>
</dbReference>
<accession>A0ABQ3XBJ6</accession>
<reference evidence="3 4" key="1">
    <citation type="submission" date="2021-01" db="EMBL/GenBank/DDBJ databases">
        <title>Whole genome shotgun sequence of Actinoplanes couchii NBRC 106145.</title>
        <authorList>
            <person name="Komaki H."/>
            <person name="Tamura T."/>
        </authorList>
    </citation>
    <scope>NUCLEOTIDE SEQUENCE [LARGE SCALE GENOMIC DNA]</scope>
    <source>
        <strain evidence="3 4">NBRC 106145</strain>
    </source>
</reference>
<dbReference type="Pfam" id="PF13399">
    <property type="entry name" value="LytR_C"/>
    <property type="match status" value="1"/>
</dbReference>
<evidence type="ECO:0000313" key="3">
    <source>
        <dbReference type="EMBL" id="GID55848.1"/>
    </source>
</evidence>
<feature type="domain" description="LytR/CpsA/Psr regulator C-terminal" evidence="2">
    <location>
        <begin position="92"/>
        <end position="178"/>
    </location>
</feature>
<evidence type="ECO:0000313" key="4">
    <source>
        <dbReference type="Proteomes" id="UP000612282"/>
    </source>
</evidence>
<proteinExistence type="predicted"/>
<keyword evidence="1" id="KW-0472">Membrane</keyword>
<keyword evidence="4" id="KW-1185">Reference proteome</keyword>
<dbReference type="InterPro" id="IPR027381">
    <property type="entry name" value="LytR/CpsA/Psr_C"/>
</dbReference>
<name>A0ABQ3XBJ6_9ACTN</name>
<keyword evidence="1" id="KW-1133">Transmembrane helix</keyword>
<comment type="caution">
    <text evidence="3">The sequence shown here is derived from an EMBL/GenBank/DDBJ whole genome shotgun (WGS) entry which is preliminary data.</text>
</comment>
<evidence type="ECO:0000256" key="1">
    <source>
        <dbReference type="SAM" id="Phobius"/>
    </source>
</evidence>
<dbReference type="Proteomes" id="UP000612282">
    <property type="component" value="Unassembled WGS sequence"/>
</dbReference>
<sequence>MVSRPLHERLRDLESDVRDLEMQPAAEVRERGRRRGRRQLVAVAGAVVMATTGVAVAWPTPQPGPQPAADRARPSTEPALDCAAMLPRSPSEVRVRVVDGGAPSGVAAEVAAELRKRDFDVVDGGIVKVAGTYTSVTHSPATLGEALLVMAMVHGRAGGHPDPTRTEEVVGLVVGEDFDRLATPTEVNQALTELGRSTRPEECR</sequence>